<dbReference type="InterPro" id="IPR026509">
    <property type="entry name" value="TMEM183"/>
</dbReference>
<dbReference type="Gene3D" id="1.10.287.770">
    <property type="entry name" value="YojJ-like"/>
    <property type="match status" value="1"/>
</dbReference>
<keyword evidence="8 12" id="KW-0472">Membrane</keyword>
<sequence>MTYLSKTITDEPDWYDKDLSDFDDLQSSDEDAIVEKQLIHSKQKTSIIENNYHGKDYPFDLWYLIAMYIAPEDIGRFALICHKTNQIVNSVSFWISLFRKYNKIEAKRLTRLLVREHLSIVRTYVIKSLYQTYPLFQERFDKTNVIQKEPHFLLSSRCIRIWYSKRPTQRDLYNYYFEFRFDNIQQSKQQDIQIQAISSIFQANNQSIIDKDSYVLHLISSNFVLIGPYMGMVLSQITLNVSSDYRYHKLKMWFDSSRSCSQKSKYNNSVVIIDPILCLRIYKWDGFGAVALVHDNTQLPNIEAAGIELASGRRQKIAYRKKTTYLLSSPYTTCTKSVSPTMQAMFEYYNNTNYGYSEALCYQLCGQIYAYEQCGCVNPILWNGRKFYVSSMNRVIFAPLCEYDNKCYKEAIGKLLTSSPLMNSYCSECLQECVIKNFIIQTSSLSLPGEWEMEKIKKFVENSTIPKPTNWSRTWQDEIRKNYLTINVVRETSTVENSTQSTTMGVVDLFSNVGGQTGLWIGISLLSIMELIEMLYRLIRNEFHIIRRKIQANRQ</sequence>
<keyword evidence="3 11" id="KW-0894">Sodium channel</keyword>
<keyword evidence="9 11" id="KW-0739">Sodium transport</keyword>
<proteinExistence type="inferred from homology"/>
<dbReference type="Proteomes" id="UP000663889">
    <property type="component" value="Unassembled WGS sequence"/>
</dbReference>
<keyword evidence="10 11" id="KW-0407">Ion channel</keyword>
<dbReference type="PRINTS" id="PR01078">
    <property type="entry name" value="AMINACHANNEL"/>
</dbReference>
<evidence type="ECO:0000256" key="12">
    <source>
        <dbReference type="SAM" id="Phobius"/>
    </source>
</evidence>
<protein>
    <submittedName>
        <fullName evidence="13">Uncharacterized protein</fullName>
    </submittedName>
</protein>
<evidence type="ECO:0000256" key="8">
    <source>
        <dbReference type="ARBA" id="ARBA00023136"/>
    </source>
</evidence>
<dbReference type="PANTHER" id="PTHR20988">
    <property type="entry name" value="TRANSMEMBRANE PROTEIN 183A-RELATED"/>
    <property type="match status" value="1"/>
</dbReference>
<dbReference type="InterPro" id="IPR001873">
    <property type="entry name" value="ENaC"/>
</dbReference>
<organism evidence="13 14">
    <name type="scientific">Rotaria sordida</name>
    <dbReference type="NCBI Taxonomy" id="392033"/>
    <lineage>
        <taxon>Eukaryota</taxon>
        <taxon>Metazoa</taxon>
        <taxon>Spiralia</taxon>
        <taxon>Gnathifera</taxon>
        <taxon>Rotifera</taxon>
        <taxon>Eurotatoria</taxon>
        <taxon>Bdelloidea</taxon>
        <taxon>Philodinida</taxon>
        <taxon>Philodinidae</taxon>
        <taxon>Rotaria</taxon>
    </lineage>
</organism>
<evidence type="ECO:0000313" key="13">
    <source>
        <dbReference type="EMBL" id="CAF0808702.1"/>
    </source>
</evidence>
<feature type="transmembrane region" description="Helical" evidence="12">
    <location>
        <begin position="519"/>
        <end position="539"/>
    </location>
</feature>
<dbReference type="EMBL" id="CAJNOU010000018">
    <property type="protein sequence ID" value="CAF0808702.1"/>
    <property type="molecule type" value="Genomic_DNA"/>
</dbReference>
<keyword evidence="5 12" id="KW-1133">Transmembrane helix</keyword>
<dbReference type="PANTHER" id="PTHR20988:SF2">
    <property type="entry name" value="TRANSMEMBRANE PROTEIN 183A-RELATED"/>
    <property type="match status" value="1"/>
</dbReference>
<gene>
    <name evidence="13" type="ORF">SEV965_LOCUS1008</name>
</gene>
<dbReference type="GO" id="GO:0019005">
    <property type="term" value="C:SCF ubiquitin ligase complex"/>
    <property type="evidence" value="ECO:0007669"/>
    <property type="project" value="TreeGrafter"/>
</dbReference>
<evidence type="ECO:0000256" key="10">
    <source>
        <dbReference type="ARBA" id="ARBA00023303"/>
    </source>
</evidence>
<keyword evidence="6" id="KW-0915">Sodium</keyword>
<dbReference type="GO" id="GO:0016020">
    <property type="term" value="C:membrane"/>
    <property type="evidence" value="ECO:0007669"/>
    <property type="project" value="UniProtKB-SubCell"/>
</dbReference>
<dbReference type="GO" id="GO:0031647">
    <property type="term" value="P:regulation of protein stability"/>
    <property type="evidence" value="ECO:0007669"/>
    <property type="project" value="TreeGrafter"/>
</dbReference>
<dbReference type="AlphaFoldDB" id="A0A813T4A9"/>
<evidence type="ECO:0000256" key="1">
    <source>
        <dbReference type="ARBA" id="ARBA00004141"/>
    </source>
</evidence>
<dbReference type="Pfam" id="PF00858">
    <property type="entry name" value="ASC"/>
    <property type="match status" value="1"/>
</dbReference>
<accession>A0A813T4A9</accession>
<comment type="subcellular location">
    <subcellularLocation>
        <location evidence="1">Membrane</location>
        <topology evidence="1">Multi-pass membrane protein</topology>
    </subcellularLocation>
</comment>
<keyword evidence="2 11" id="KW-0813">Transport</keyword>
<evidence type="ECO:0000313" key="14">
    <source>
        <dbReference type="Proteomes" id="UP000663889"/>
    </source>
</evidence>
<evidence type="ECO:0000256" key="6">
    <source>
        <dbReference type="ARBA" id="ARBA00023053"/>
    </source>
</evidence>
<keyword evidence="4 11" id="KW-0812">Transmembrane</keyword>
<reference evidence="13" key="1">
    <citation type="submission" date="2021-02" db="EMBL/GenBank/DDBJ databases">
        <authorList>
            <person name="Nowell W R."/>
        </authorList>
    </citation>
    <scope>NUCLEOTIDE SEQUENCE</scope>
</reference>
<evidence type="ECO:0000256" key="5">
    <source>
        <dbReference type="ARBA" id="ARBA00022989"/>
    </source>
</evidence>
<comment type="caution">
    <text evidence="13">The sequence shown here is derived from an EMBL/GenBank/DDBJ whole genome shotgun (WGS) entry which is preliminary data.</text>
</comment>
<evidence type="ECO:0000256" key="4">
    <source>
        <dbReference type="ARBA" id="ARBA00022692"/>
    </source>
</evidence>
<dbReference type="GO" id="GO:0005272">
    <property type="term" value="F:sodium channel activity"/>
    <property type="evidence" value="ECO:0007669"/>
    <property type="project" value="UniProtKB-KW"/>
</dbReference>
<comment type="similarity">
    <text evidence="11">Belongs to the amiloride-sensitive sodium channel (TC 1.A.6) family.</text>
</comment>
<evidence type="ECO:0000256" key="2">
    <source>
        <dbReference type="ARBA" id="ARBA00022448"/>
    </source>
</evidence>
<keyword evidence="7 11" id="KW-0406">Ion transport</keyword>
<evidence type="ECO:0000256" key="11">
    <source>
        <dbReference type="RuleBase" id="RU000679"/>
    </source>
</evidence>
<evidence type="ECO:0000256" key="9">
    <source>
        <dbReference type="ARBA" id="ARBA00023201"/>
    </source>
</evidence>
<evidence type="ECO:0000256" key="7">
    <source>
        <dbReference type="ARBA" id="ARBA00023065"/>
    </source>
</evidence>
<name>A0A813T4A9_9BILA</name>
<evidence type="ECO:0000256" key="3">
    <source>
        <dbReference type="ARBA" id="ARBA00022461"/>
    </source>
</evidence>